<comment type="caution">
    <text evidence="1">The sequence shown here is derived from an EMBL/GenBank/DDBJ whole genome shotgun (WGS) entry which is preliminary data.</text>
</comment>
<reference evidence="1" key="2">
    <citation type="journal article" date="2021" name="PeerJ">
        <title>Extensive microbial diversity within the chicken gut microbiome revealed by metagenomics and culture.</title>
        <authorList>
            <person name="Gilroy R."/>
            <person name="Ravi A."/>
            <person name="Getino M."/>
            <person name="Pursley I."/>
            <person name="Horton D.L."/>
            <person name="Alikhan N.F."/>
            <person name="Baker D."/>
            <person name="Gharbi K."/>
            <person name="Hall N."/>
            <person name="Watson M."/>
            <person name="Adriaenssens E.M."/>
            <person name="Foster-Nyarko E."/>
            <person name="Jarju S."/>
            <person name="Secka A."/>
            <person name="Antonio M."/>
            <person name="Oren A."/>
            <person name="Chaudhuri R.R."/>
            <person name="La Ragione R."/>
            <person name="Hildebrand F."/>
            <person name="Pallen M.J."/>
        </authorList>
    </citation>
    <scope>NUCLEOTIDE SEQUENCE</scope>
    <source>
        <strain evidence="1">CHK191-8634</strain>
    </source>
</reference>
<dbReference type="PANTHER" id="PTHR31446">
    <property type="entry name" value="ACID PHOSPHATASE/VANADIUM-DEPENDENT HALOPEROXIDASE-RELATED PROTEIN"/>
    <property type="match status" value="1"/>
</dbReference>
<dbReference type="Pfam" id="PF02681">
    <property type="entry name" value="DUF212"/>
    <property type="match status" value="1"/>
</dbReference>
<proteinExistence type="predicted"/>
<sequence>MTIFLTGNFVIDVALVAWFAAQSLKILTHYCKTRQVRWRLFFSSGGMPSSHTSTVVSATVAVGRICGTTSPEFAIMLILALIVMYDATGVRLETGRQAVILNYIMDHWRETPPEIFQKDLKELVGHTPIEVLAGAALGLALGFIL</sequence>
<dbReference type="Proteomes" id="UP000824073">
    <property type="component" value="Unassembled WGS sequence"/>
</dbReference>
<reference evidence="1" key="1">
    <citation type="submission" date="2020-10" db="EMBL/GenBank/DDBJ databases">
        <authorList>
            <person name="Gilroy R."/>
        </authorList>
    </citation>
    <scope>NUCLEOTIDE SEQUENCE</scope>
    <source>
        <strain evidence="1">CHK191-8634</strain>
    </source>
</reference>
<dbReference type="InterPro" id="IPR003832">
    <property type="entry name" value="DUF212"/>
</dbReference>
<protein>
    <submittedName>
        <fullName evidence="1">Divergent PAP2 family protein</fullName>
    </submittedName>
</protein>
<evidence type="ECO:0000313" key="2">
    <source>
        <dbReference type="Proteomes" id="UP000824073"/>
    </source>
</evidence>
<evidence type="ECO:0000313" key="1">
    <source>
        <dbReference type="EMBL" id="HIU44297.1"/>
    </source>
</evidence>
<dbReference type="AlphaFoldDB" id="A0A9D1LLY5"/>
<accession>A0A9D1LLY5</accession>
<dbReference type="EMBL" id="DVMR01000063">
    <property type="protein sequence ID" value="HIU44297.1"/>
    <property type="molecule type" value="Genomic_DNA"/>
</dbReference>
<organism evidence="1 2">
    <name type="scientific">Candidatus Ventrousia excrementavium</name>
    <dbReference type="NCBI Taxonomy" id="2840961"/>
    <lineage>
        <taxon>Bacteria</taxon>
        <taxon>Bacillati</taxon>
        <taxon>Bacillota</taxon>
        <taxon>Clostridia</taxon>
        <taxon>Eubacteriales</taxon>
        <taxon>Clostridiaceae</taxon>
        <taxon>Clostridiaceae incertae sedis</taxon>
        <taxon>Candidatus Ventrousia</taxon>
    </lineage>
</organism>
<name>A0A9D1LLY5_9CLOT</name>
<dbReference type="PANTHER" id="PTHR31446:SF29">
    <property type="entry name" value="ACID PHOSPHATASE_VANADIUM-DEPENDENT HALOPEROXIDASE-RELATED PROTEIN"/>
    <property type="match status" value="1"/>
</dbReference>
<gene>
    <name evidence="1" type="ORF">IAB67_08395</name>
</gene>